<protein>
    <submittedName>
        <fullName evidence="1">Endonuclease</fullName>
    </submittedName>
</protein>
<dbReference type="EMBL" id="CP024420">
    <property type="protein sequence ID" value="ATQ51914.1"/>
    <property type="molecule type" value="Genomic_DNA"/>
</dbReference>
<dbReference type="Proteomes" id="UP000230889">
    <property type="component" value="Chromosome 1"/>
</dbReference>
<dbReference type="AlphaFoldDB" id="A0AAI8E7N7"/>
<evidence type="ECO:0000313" key="1">
    <source>
        <dbReference type="EMBL" id="ATQ51914.1"/>
    </source>
</evidence>
<reference evidence="1 2" key="1">
    <citation type="submission" date="2017-10" db="EMBL/GenBank/DDBJ databases">
        <title>First isolation and characterization of Brucella suis from yak.</title>
        <authorList>
            <person name="Yang X."/>
            <person name="Wang N."/>
            <person name="Cao X."/>
            <person name="Bie P."/>
            <person name="Wang J."/>
            <person name="Lyu Y."/>
            <person name="Wu Q."/>
        </authorList>
    </citation>
    <scope>NUCLEOTIDE SEQUENCE [LARGE SCALE GENOMIC DNA]</scope>
    <source>
        <strain evidence="1 2">QH05</strain>
    </source>
</reference>
<organism evidence="1 2">
    <name type="scientific">Brucella suis</name>
    <dbReference type="NCBI Taxonomy" id="29461"/>
    <lineage>
        <taxon>Bacteria</taxon>
        <taxon>Pseudomonadati</taxon>
        <taxon>Pseudomonadota</taxon>
        <taxon>Alphaproteobacteria</taxon>
        <taxon>Hyphomicrobiales</taxon>
        <taxon>Brucellaceae</taxon>
        <taxon>Brucella/Ochrobactrum group</taxon>
        <taxon>Brucella</taxon>
    </lineage>
</organism>
<name>A0AAI8E7N7_BRUSS</name>
<keyword evidence="1" id="KW-0540">Nuclease</keyword>
<keyword evidence="1" id="KW-0378">Hydrolase</keyword>
<dbReference type="GO" id="GO:0004519">
    <property type="term" value="F:endonuclease activity"/>
    <property type="evidence" value="ECO:0007669"/>
    <property type="project" value="UniProtKB-KW"/>
</dbReference>
<evidence type="ECO:0000313" key="2">
    <source>
        <dbReference type="Proteomes" id="UP000230889"/>
    </source>
</evidence>
<proteinExistence type="predicted"/>
<accession>A0AAI8E7N7</accession>
<keyword evidence="1" id="KW-0255">Endonuclease</keyword>
<gene>
    <name evidence="1" type="ORF">CS875_04260</name>
</gene>
<sequence>MDHLPVRRIAEDFRIHDCLPVSRPEINASSRIAARRARGVADIVRFFPNYLPCRGRWEHPYSLAGAPCYHTRIGSIQ</sequence>